<sequence length="211" mass="23620">MTNHQQSQSQSQKLDVFDLFALGVLQGIGFVFVAAWWAVLFPMISIPVGIAIAAWVLVSWVLGVVVVGVFIAGMVLWRLRSPQTFERWITSRARHRARAWWRYRRHWAKLAIACGLGVKNHYDGTVRAPRLTGVETSASVDRLRVRMLEGQCPEDYINRVSRVGHTFGALDCRATIVGPGTVELVMRHKDSLAETVTLPRIGGTEQRKDAA</sequence>
<feature type="transmembrane region" description="Helical" evidence="1">
    <location>
        <begin position="44"/>
        <end position="77"/>
    </location>
</feature>
<dbReference type="EMBL" id="PYHS01000009">
    <property type="protein sequence ID" value="PSR61570.1"/>
    <property type="molecule type" value="Genomic_DNA"/>
</dbReference>
<organism evidence="2 3">
    <name type="scientific">Nocardia nova</name>
    <dbReference type="NCBI Taxonomy" id="37330"/>
    <lineage>
        <taxon>Bacteria</taxon>
        <taxon>Bacillati</taxon>
        <taxon>Actinomycetota</taxon>
        <taxon>Actinomycetes</taxon>
        <taxon>Mycobacteriales</taxon>
        <taxon>Nocardiaceae</taxon>
        <taxon>Nocardia</taxon>
    </lineage>
</organism>
<dbReference type="Proteomes" id="UP000241647">
    <property type="component" value="Unassembled WGS sequence"/>
</dbReference>
<feature type="transmembrane region" description="Helical" evidence="1">
    <location>
        <begin position="16"/>
        <end position="38"/>
    </location>
</feature>
<keyword evidence="1" id="KW-0472">Membrane</keyword>
<comment type="caution">
    <text evidence="2">The sequence shown here is derived from an EMBL/GenBank/DDBJ whole genome shotgun (WGS) entry which is preliminary data.</text>
</comment>
<name>A0A2T2Z1D4_9NOCA</name>
<keyword evidence="1" id="KW-1133">Transmembrane helix</keyword>
<evidence type="ECO:0000256" key="1">
    <source>
        <dbReference type="SAM" id="Phobius"/>
    </source>
</evidence>
<evidence type="ECO:0000313" key="3">
    <source>
        <dbReference type="Proteomes" id="UP000241647"/>
    </source>
</evidence>
<proteinExistence type="predicted"/>
<accession>A0A2T2Z1D4</accession>
<dbReference type="AlphaFoldDB" id="A0A2T2Z1D4"/>
<keyword evidence="1" id="KW-0812">Transmembrane</keyword>
<reference evidence="2 3" key="1">
    <citation type="submission" date="2018-02" db="EMBL/GenBank/DDBJ databases">
        <title>8 Nocardia nova and 1 Nocardia cyriacigeorgica strain used for evolution to TMP-SMX.</title>
        <authorList>
            <person name="Mehta H."/>
            <person name="Weng J."/>
            <person name="Shamoo Y."/>
        </authorList>
    </citation>
    <scope>NUCLEOTIDE SEQUENCE [LARGE SCALE GENOMIC DNA]</scope>
    <source>
        <strain evidence="2 3">ATCC 33727</strain>
    </source>
</reference>
<evidence type="ECO:0000313" key="2">
    <source>
        <dbReference type="EMBL" id="PSR61570.1"/>
    </source>
</evidence>
<gene>
    <name evidence="2" type="ORF">C8259_18645</name>
</gene>
<protein>
    <submittedName>
        <fullName evidence="2">Uncharacterized protein</fullName>
    </submittedName>
</protein>
<dbReference type="RefSeq" id="WP_063026372.1">
    <property type="nucleotide sequence ID" value="NZ_PYHS01000009.1"/>
</dbReference>